<reference evidence="2" key="2">
    <citation type="journal article" date="2015" name="Data Brief">
        <title>Shoot transcriptome of the giant reed, Arundo donax.</title>
        <authorList>
            <person name="Barrero R.A."/>
            <person name="Guerrero F.D."/>
            <person name="Moolhuijzen P."/>
            <person name="Goolsby J.A."/>
            <person name="Tidwell J."/>
            <person name="Bellgard S.E."/>
            <person name="Bellgard M.I."/>
        </authorList>
    </citation>
    <scope>NUCLEOTIDE SEQUENCE</scope>
    <source>
        <tissue evidence="2">Shoot tissue taken approximately 20 cm above the soil surface</tissue>
    </source>
</reference>
<feature type="compositionally biased region" description="Low complexity" evidence="1">
    <location>
        <begin position="87"/>
        <end position="96"/>
    </location>
</feature>
<sequence>MHSWPISNRVKPVAPSYVRMPGRPRKERIREPQEKPKATRISMVGTIITCRKCKGAGHNISTCDQRNGGQGASTAAISQASQAVVMVSSTQQSSNTGTKRKRSAEISQQSQKRSGLGLVISDRTDTTNSKKQKQPITTTTARAMVTATAGGTLRHPES</sequence>
<protein>
    <submittedName>
        <fullName evidence="2">Uncharacterized protein</fullName>
    </submittedName>
</protein>
<feature type="region of interest" description="Disordered" evidence="1">
    <location>
        <begin position="15"/>
        <end position="38"/>
    </location>
</feature>
<proteinExistence type="predicted"/>
<dbReference type="AlphaFoldDB" id="A0A0A9BHD9"/>
<name>A0A0A9BHD9_ARUDO</name>
<organism evidence="2">
    <name type="scientific">Arundo donax</name>
    <name type="common">Giant reed</name>
    <name type="synonym">Donax arundinaceus</name>
    <dbReference type="NCBI Taxonomy" id="35708"/>
    <lineage>
        <taxon>Eukaryota</taxon>
        <taxon>Viridiplantae</taxon>
        <taxon>Streptophyta</taxon>
        <taxon>Embryophyta</taxon>
        <taxon>Tracheophyta</taxon>
        <taxon>Spermatophyta</taxon>
        <taxon>Magnoliopsida</taxon>
        <taxon>Liliopsida</taxon>
        <taxon>Poales</taxon>
        <taxon>Poaceae</taxon>
        <taxon>PACMAD clade</taxon>
        <taxon>Arundinoideae</taxon>
        <taxon>Arundineae</taxon>
        <taxon>Arundo</taxon>
    </lineage>
</organism>
<feature type="compositionally biased region" description="Low complexity" evidence="1">
    <location>
        <begin position="137"/>
        <end position="152"/>
    </location>
</feature>
<feature type="region of interest" description="Disordered" evidence="1">
    <location>
        <begin position="87"/>
        <end position="158"/>
    </location>
</feature>
<evidence type="ECO:0000256" key="1">
    <source>
        <dbReference type="SAM" id="MobiDB-lite"/>
    </source>
</evidence>
<reference evidence="2" key="1">
    <citation type="submission" date="2014-09" db="EMBL/GenBank/DDBJ databases">
        <authorList>
            <person name="Magalhaes I.L.F."/>
            <person name="Oliveira U."/>
            <person name="Santos F.R."/>
            <person name="Vidigal T.H.D.A."/>
            <person name="Brescovit A.D."/>
            <person name="Santos A.J."/>
        </authorList>
    </citation>
    <scope>NUCLEOTIDE SEQUENCE</scope>
    <source>
        <tissue evidence="2">Shoot tissue taken approximately 20 cm above the soil surface</tissue>
    </source>
</reference>
<evidence type="ECO:0000313" key="2">
    <source>
        <dbReference type="EMBL" id="JAD62776.1"/>
    </source>
</evidence>
<accession>A0A0A9BHD9</accession>
<feature type="compositionally biased region" description="Basic and acidic residues" evidence="1">
    <location>
        <begin position="28"/>
        <end position="37"/>
    </location>
</feature>
<dbReference type="EMBL" id="GBRH01235119">
    <property type="protein sequence ID" value="JAD62776.1"/>
    <property type="molecule type" value="Transcribed_RNA"/>
</dbReference>